<dbReference type="PROSITE" id="PS50075">
    <property type="entry name" value="CARRIER"/>
    <property type="match status" value="1"/>
</dbReference>
<dbReference type="SUPFAM" id="SSF51735">
    <property type="entry name" value="NAD(P)-binding Rossmann-fold domains"/>
    <property type="match status" value="1"/>
</dbReference>
<dbReference type="InterPro" id="IPR010080">
    <property type="entry name" value="Thioester_reductase-like_dom"/>
</dbReference>
<evidence type="ECO:0000313" key="10">
    <source>
        <dbReference type="EMBL" id="CAF0960535.1"/>
    </source>
</evidence>
<reference evidence="10" key="1">
    <citation type="submission" date="2021-02" db="EMBL/GenBank/DDBJ databases">
        <authorList>
            <person name="Nowell W R."/>
        </authorList>
    </citation>
    <scope>NUCLEOTIDE SEQUENCE</scope>
</reference>
<dbReference type="SUPFAM" id="SSF57850">
    <property type="entry name" value="RING/U-box"/>
    <property type="match status" value="1"/>
</dbReference>
<dbReference type="SUPFAM" id="SSF47336">
    <property type="entry name" value="ACP-like"/>
    <property type="match status" value="1"/>
</dbReference>
<dbReference type="PROSITE" id="PS00012">
    <property type="entry name" value="PHOSPHOPANTETHEINE"/>
    <property type="match status" value="1"/>
</dbReference>
<dbReference type="SUPFAM" id="SSF56801">
    <property type="entry name" value="Acetyl-CoA synthetase-like"/>
    <property type="match status" value="1"/>
</dbReference>
<keyword evidence="1" id="KW-0596">Phosphopantetheine</keyword>
<dbReference type="GO" id="GO:0008270">
    <property type="term" value="F:zinc ion binding"/>
    <property type="evidence" value="ECO:0007669"/>
    <property type="project" value="UniProtKB-KW"/>
</dbReference>
<dbReference type="Pfam" id="PF00550">
    <property type="entry name" value="PP-binding"/>
    <property type="match status" value="1"/>
</dbReference>
<dbReference type="Gene3D" id="3.40.50.720">
    <property type="entry name" value="NAD(P)-binding Rossmann-like Domain"/>
    <property type="match status" value="1"/>
</dbReference>
<dbReference type="Gene3D" id="1.10.1200.10">
    <property type="entry name" value="ACP-like"/>
    <property type="match status" value="1"/>
</dbReference>
<feature type="domain" description="Carrier" evidence="9">
    <location>
        <begin position="666"/>
        <end position="741"/>
    </location>
</feature>
<keyword evidence="5" id="KW-0863">Zinc-finger</keyword>
<sequence length="1091" mass="122794">MKKILICCVHANNRRVNMNIYDISRPSFWTCDGCDRSIRDGEYRHNCTICEDFDYCEQCANTISPPHPHPMREELAYGRIPKSSITAVDMATGIEKAFDMYCNRPCMGIRDIDKSNPSVYLDSYTWLTYKVIGDRTKNFANGLRNLIKPRGYLGICAANRPEWLITDFACMLQSIITVPIYCLFDSREMAFIIDNTQISVIVCDKKMLSRFIQLAAKCSSLQYIICMDPIDATMSISANSNVTLCYMGDVEELGANTRYARVNTKPCDCLTIIYTSGSSGFPKGAIISEEAYRATFANWFLDCVSLRVTFSYRPLAWASDRDAAIGSFIGGGQIGFSTGDVNRLIEEIALVRPTRFSAPPSIWNKIYVEYKTAVSVIDPQLSPTEKEREEDRLLKQFAKLIPTRCKILTVGGAKVSPTVWNFMKRCFRDCRINESYGITECGSVAYNNLLENNIEYRLESVPEMGYTIDDRPYPRGEILTKTTQMFSGYVNNPEETRASLTKDGFFRTGDIVEIRQNASGQPDVQVIDRKKSFFKLSQGQFIAPEYLQSIYICSPFVEQIYIHGDLLADTISAVVVPNRAYAEKFILDHNIQNFDMNNPCPQFCDAVLQDLRSIARQQGLRVHEIPSHLIIDFEPFTPENGLLTSSFKSCRHKLAAYYGDRLRAGKTIDQRLKTIVEIATGQSLSMDNDEHSLFSSGGNSLTAVRLSRMIEKDFGVPVPIGVLFEPDMTVERLTTLITDPSKLSSMSQPIVHKLLNDSQLDLIIDKNKPKKVVDLPSIIFITGTTGFVGAFLLAELLKTYPSNCKFICLVRCENSSVNLMDRIQATMRFYQIWKDEYQERVIPLQGDLSQTYFGLDNEHYELLAKQVDLIFHCGATVNFVLPYSQLYGPNVCGTREIIRLATHSTAFIPVQYISTVSVLPGHIKEEISIDNISPLGLTSGYGQSKWVAEKLITKASQFGVPVVIYRLGSICAATDTGACNRNDIHTLLFAAMMKLGAYPKRQTNCSIHGLAVDFTARSIVGLSRVQHDRNGKVYHVINPVHSVLFKDIVNSINRCSSPLIGVSHDKIFYKKVILPKTLKYLLRNIPALFLI</sequence>
<keyword evidence="4" id="KW-0479">Metal-binding</keyword>
<accession>A0A814DR12</accession>
<keyword evidence="7" id="KW-0862">Zinc</keyword>
<dbReference type="PANTHER" id="PTHR43272">
    <property type="entry name" value="LONG-CHAIN-FATTY-ACID--COA LIGASE"/>
    <property type="match status" value="1"/>
</dbReference>
<dbReference type="PANTHER" id="PTHR43272:SF91">
    <property type="entry name" value="CARRIER DOMAIN-CONTAINING PROTEIN"/>
    <property type="match status" value="1"/>
</dbReference>
<dbReference type="EC" id="6.2.1.3" evidence="8"/>
<gene>
    <name evidence="10" type="ORF">EDS130_LOCUS12826</name>
</gene>
<dbReference type="InterPro" id="IPR009081">
    <property type="entry name" value="PP-bd_ACP"/>
</dbReference>
<name>A0A814DR12_ADIRI</name>
<keyword evidence="6" id="KW-0443">Lipid metabolism</keyword>
<evidence type="ECO:0000256" key="7">
    <source>
        <dbReference type="ARBA" id="ARBA00022833"/>
    </source>
</evidence>
<dbReference type="InterPro" id="IPR006162">
    <property type="entry name" value="Ppantetheine_attach_site"/>
</dbReference>
<dbReference type="GO" id="GO:0016020">
    <property type="term" value="C:membrane"/>
    <property type="evidence" value="ECO:0007669"/>
    <property type="project" value="TreeGrafter"/>
</dbReference>
<evidence type="ECO:0000256" key="1">
    <source>
        <dbReference type="ARBA" id="ARBA00022450"/>
    </source>
</evidence>
<evidence type="ECO:0000256" key="8">
    <source>
        <dbReference type="ARBA" id="ARBA00026121"/>
    </source>
</evidence>
<dbReference type="AlphaFoldDB" id="A0A814DR12"/>
<keyword evidence="3" id="KW-0436">Ligase</keyword>
<keyword evidence="2" id="KW-0597">Phosphoprotein</keyword>
<dbReference type="Gene3D" id="3.30.60.90">
    <property type="match status" value="1"/>
</dbReference>
<evidence type="ECO:0000313" key="11">
    <source>
        <dbReference type="Proteomes" id="UP000663852"/>
    </source>
</evidence>
<comment type="caution">
    <text evidence="10">The sequence shown here is derived from an EMBL/GenBank/DDBJ whole genome shotgun (WGS) entry which is preliminary data.</text>
</comment>
<evidence type="ECO:0000256" key="4">
    <source>
        <dbReference type="ARBA" id="ARBA00022723"/>
    </source>
</evidence>
<dbReference type="PROSITE" id="PS00455">
    <property type="entry name" value="AMP_BINDING"/>
    <property type="match status" value="1"/>
</dbReference>
<dbReference type="Proteomes" id="UP000663852">
    <property type="component" value="Unassembled WGS sequence"/>
</dbReference>
<dbReference type="InterPro" id="IPR036736">
    <property type="entry name" value="ACP-like_sf"/>
</dbReference>
<dbReference type="Pfam" id="PF00501">
    <property type="entry name" value="AMP-binding"/>
    <property type="match status" value="1"/>
</dbReference>
<dbReference type="CDD" id="cd05235">
    <property type="entry name" value="SDR_e1"/>
    <property type="match status" value="1"/>
</dbReference>
<dbReference type="InterPro" id="IPR042099">
    <property type="entry name" value="ANL_N_sf"/>
</dbReference>
<dbReference type="InterPro" id="IPR043145">
    <property type="entry name" value="Znf_ZZ_sf"/>
</dbReference>
<proteinExistence type="predicted"/>
<dbReference type="InterPro" id="IPR013120">
    <property type="entry name" value="FAR_NAD-bd"/>
</dbReference>
<evidence type="ECO:0000256" key="2">
    <source>
        <dbReference type="ARBA" id="ARBA00022553"/>
    </source>
</evidence>
<dbReference type="GO" id="GO:0005783">
    <property type="term" value="C:endoplasmic reticulum"/>
    <property type="evidence" value="ECO:0007669"/>
    <property type="project" value="TreeGrafter"/>
</dbReference>
<dbReference type="InterPro" id="IPR036291">
    <property type="entry name" value="NAD(P)-bd_dom_sf"/>
</dbReference>
<dbReference type="Pfam" id="PF07993">
    <property type="entry name" value="NAD_binding_4"/>
    <property type="match status" value="1"/>
</dbReference>
<dbReference type="NCBIfam" id="TIGR01746">
    <property type="entry name" value="Thioester-redct"/>
    <property type="match status" value="1"/>
</dbReference>
<evidence type="ECO:0000259" key="9">
    <source>
        <dbReference type="PROSITE" id="PS50075"/>
    </source>
</evidence>
<evidence type="ECO:0000256" key="5">
    <source>
        <dbReference type="ARBA" id="ARBA00022771"/>
    </source>
</evidence>
<dbReference type="EMBL" id="CAJNOJ010000049">
    <property type="protein sequence ID" value="CAF0960535.1"/>
    <property type="molecule type" value="Genomic_DNA"/>
</dbReference>
<dbReference type="GO" id="GO:0004467">
    <property type="term" value="F:long-chain fatty acid-CoA ligase activity"/>
    <property type="evidence" value="ECO:0007669"/>
    <property type="project" value="UniProtKB-EC"/>
</dbReference>
<dbReference type="InterPro" id="IPR000873">
    <property type="entry name" value="AMP-dep_synth/lig_dom"/>
</dbReference>
<dbReference type="OrthoDB" id="416786at2759"/>
<evidence type="ECO:0000256" key="6">
    <source>
        <dbReference type="ARBA" id="ARBA00022832"/>
    </source>
</evidence>
<organism evidence="10 11">
    <name type="scientific">Adineta ricciae</name>
    <name type="common">Rotifer</name>
    <dbReference type="NCBI Taxonomy" id="249248"/>
    <lineage>
        <taxon>Eukaryota</taxon>
        <taxon>Metazoa</taxon>
        <taxon>Spiralia</taxon>
        <taxon>Gnathifera</taxon>
        <taxon>Rotifera</taxon>
        <taxon>Eurotatoria</taxon>
        <taxon>Bdelloidea</taxon>
        <taxon>Adinetida</taxon>
        <taxon>Adinetidae</taxon>
        <taxon>Adineta</taxon>
    </lineage>
</organism>
<dbReference type="InterPro" id="IPR020845">
    <property type="entry name" value="AMP-binding_CS"/>
</dbReference>
<evidence type="ECO:0000256" key="3">
    <source>
        <dbReference type="ARBA" id="ARBA00022598"/>
    </source>
</evidence>
<keyword evidence="6" id="KW-0276">Fatty acid metabolism</keyword>
<dbReference type="Gene3D" id="3.40.50.12780">
    <property type="entry name" value="N-terminal domain of ligase-like"/>
    <property type="match status" value="1"/>
</dbReference>
<protein>
    <recommendedName>
        <fullName evidence="8">long-chain-fatty-acid--CoA ligase</fullName>
        <ecNumber evidence="8">6.2.1.3</ecNumber>
    </recommendedName>
</protein>